<evidence type="ECO:0000313" key="2">
    <source>
        <dbReference type="Proteomes" id="UP001500751"/>
    </source>
</evidence>
<sequence>MAGGFGGVLSGVSWRMRTGGCALSGAYCQCVQSGGGGAGPDLAPAQVGPDTGFVGGQLTFSAVSSITKDVCKELSSVPVNFRLMVWPM</sequence>
<comment type="caution">
    <text evidence="1">The sequence shown here is derived from an EMBL/GenBank/DDBJ whole genome shotgun (WGS) entry which is preliminary data.</text>
</comment>
<evidence type="ECO:0008006" key="3">
    <source>
        <dbReference type="Google" id="ProtNLM"/>
    </source>
</evidence>
<proteinExistence type="predicted"/>
<accession>A0ABP5FV61</accession>
<keyword evidence="2" id="KW-1185">Reference proteome</keyword>
<dbReference type="EMBL" id="BAAAQN010000020">
    <property type="protein sequence ID" value="GAA2033533.1"/>
    <property type="molecule type" value="Genomic_DNA"/>
</dbReference>
<protein>
    <recommendedName>
        <fullName evidence="3">Hydrophobin</fullName>
    </recommendedName>
</protein>
<dbReference type="Proteomes" id="UP001500751">
    <property type="component" value="Unassembled WGS sequence"/>
</dbReference>
<organism evidence="1 2">
    <name type="scientific">Catenulispora yoronensis</name>
    <dbReference type="NCBI Taxonomy" id="450799"/>
    <lineage>
        <taxon>Bacteria</taxon>
        <taxon>Bacillati</taxon>
        <taxon>Actinomycetota</taxon>
        <taxon>Actinomycetes</taxon>
        <taxon>Catenulisporales</taxon>
        <taxon>Catenulisporaceae</taxon>
        <taxon>Catenulispora</taxon>
    </lineage>
</organism>
<evidence type="ECO:0000313" key="1">
    <source>
        <dbReference type="EMBL" id="GAA2033533.1"/>
    </source>
</evidence>
<gene>
    <name evidence="1" type="ORF">GCM10009839_37430</name>
</gene>
<name>A0ABP5FV61_9ACTN</name>
<reference evidence="2" key="1">
    <citation type="journal article" date="2019" name="Int. J. Syst. Evol. Microbiol.">
        <title>The Global Catalogue of Microorganisms (GCM) 10K type strain sequencing project: providing services to taxonomists for standard genome sequencing and annotation.</title>
        <authorList>
            <consortium name="The Broad Institute Genomics Platform"/>
            <consortium name="The Broad Institute Genome Sequencing Center for Infectious Disease"/>
            <person name="Wu L."/>
            <person name="Ma J."/>
        </authorList>
    </citation>
    <scope>NUCLEOTIDE SEQUENCE [LARGE SCALE GENOMIC DNA]</scope>
    <source>
        <strain evidence="2">JCM 16014</strain>
    </source>
</reference>